<evidence type="ECO:0000313" key="12">
    <source>
        <dbReference type="Proteomes" id="UP000027931"/>
    </source>
</evidence>
<reference evidence="11 12" key="1">
    <citation type="journal article" date="2013" name="Int. J. Syst. Evol. Microbiol.">
        <title>Tumebacillus flagellatus sp. nov., an alpha-amylase/pullulanase-producing bacterium isolated from cassava wastewater.</title>
        <authorList>
            <person name="Wang Q."/>
            <person name="Xie N."/>
            <person name="Qin Y."/>
            <person name="Shen N."/>
            <person name="Zhu J."/>
            <person name="Mi H."/>
            <person name="Huang R."/>
        </authorList>
    </citation>
    <scope>NUCLEOTIDE SEQUENCE [LARGE SCALE GENOMIC DNA]</scope>
    <source>
        <strain evidence="11 12">GST4</strain>
    </source>
</reference>
<dbReference type="GO" id="GO:0062054">
    <property type="term" value="F:fluoride channel activity"/>
    <property type="evidence" value="ECO:0007669"/>
    <property type="project" value="UniProtKB-UniRule"/>
</dbReference>
<evidence type="ECO:0000313" key="11">
    <source>
        <dbReference type="EMBL" id="KEO82193.1"/>
    </source>
</evidence>
<evidence type="ECO:0000256" key="8">
    <source>
        <dbReference type="ARBA" id="ARBA00035585"/>
    </source>
</evidence>
<evidence type="ECO:0000256" key="3">
    <source>
        <dbReference type="ARBA" id="ARBA00022692"/>
    </source>
</evidence>
<keyword evidence="12" id="KW-1185">Reference proteome</keyword>
<dbReference type="PANTHER" id="PTHR28259:SF1">
    <property type="entry name" value="FLUORIDE EXPORT PROTEIN 1-RELATED"/>
    <property type="match status" value="1"/>
</dbReference>
<keyword evidence="10" id="KW-0479">Metal-binding</keyword>
<evidence type="ECO:0000256" key="9">
    <source>
        <dbReference type="ARBA" id="ARBA00049940"/>
    </source>
</evidence>
<evidence type="ECO:0000256" key="4">
    <source>
        <dbReference type="ARBA" id="ARBA00022989"/>
    </source>
</evidence>
<evidence type="ECO:0000256" key="7">
    <source>
        <dbReference type="ARBA" id="ARBA00035120"/>
    </source>
</evidence>
<evidence type="ECO:0000256" key="6">
    <source>
        <dbReference type="ARBA" id="ARBA00023303"/>
    </source>
</evidence>
<feature type="binding site" evidence="10">
    <location>
        <position position="69"/>
    </location>
    <ligand>
        <name>Na(+)</name>
        <dbReference type="ChEBI" id="CHEBI:29101"/>
        <note>structural</note>
    </ligand>
</feature>
<dbReference type="RefSeq" id="WP_038091063.1">
    <property type="nucleotide sequence ID" value="NZ_JMIR01000026.1"/>
</dbReference>
<keyword evidence="10" id="KW-0406">Ion transport</keyword>
<accession>A0A074LQV6</accession>
<dbReference type="OrthoDB" id="9815830at2"/>
<keyword evidence="2 10" id="KW-1003">Cell membrane</keyword>
<dbReference type="GO" id="GO:0140114">
    <property type="term" value="P:cellular detoxification of fluoride"/>
    <property type="evidence" value="ECO:0007669"/>
    <property type="project" value="UniProtKB-UniRule"/>
</dbReference>
<comment type="subcellular location">
    <subcellularLocation>
        <location evidence="1 10">Cell membrane</location>
        <topology evidence="1 10">Multi-pass membrane protein</topology>
    </subcellularLocation>
</comment>
<dbReference type="AlphaFoldDB" id="A0A074LQV6"/>
<dbReference type="Proteomes" id="UP000027931">
    <property type="component" value="Unassembled WGS sequence"/>
</dbReference>
<comment type="catalytic activity">
    <reaction evidence="8">
        <text>fluoride(in) = fluoride(out)</text>
        <dbReference type="Rhea" id="RHEA:76159"/>
        <dbReference type="ChEBI" id="CHEBI:17051"/>
    </reaction>
    <physiologicalReaction direction="left-to-right" evidence="8">
        <dbReference type="Rhea" id="RHEA:76160"/>
    </physiologicalReaction>
</comment>
<dbReference type="STRING" id="1157490.EL26_16790"/>
<keyword evidence="3 10" id="KW-0812">Transmembrane</keyword>
<keyword evidence="6 10" id="KW-0407">Ion channel</keyword>
<keyword evidence="10" id="KW-0915">Sodium</keyword>
<keyword evidence="10" id="KW-0813">Transport</keyword>
<evidence type="ECO:0000256" key="2">
    <source>
        <dbReference type="ARBA" id="ARBA00022475"/>
    </source>
</evidence>
<comment type="similarity">
    <text evidence="7 10">Belongs to the fluoride channel Fluc/FEX (TC 1.A.43) family.</text>
</comment>
<gene>
    <name evidence="10" type="primary">fluC</name>
    <name evidence="10" type="synonym">crcB</name>
    <name evidence="11" type="ORF">EL26_16790</name>
</gene>
<dbReference type="PANTHER" id="PTHR28259">
    <property type="entry name" value="FLUORIDE EXPORT PROTEIN 1-RELATED"/>
    <property type="match status" value="1"/>
</dbReference>
<dbReference type="GO" id="GO:0005886">
    <property type="term" value="C:plasma membrane"/>
    <property type="evidence" value="ECO:0007669"/>
    <property type="project" value="UniProtKB-SubCell"/>
</dbReference>
<feature type="transmembrane region" description="Helical" evidence="10">
    <location>
        <begin position="60"/>
        <end position="79"/>
    </location>
</feature>
<dbReference type="EMBL" id="JMIR01000026">
    <property type="protein sequence ID" value="KEO82193.1"/>
    <property type="molecule type" value="Genomic_DNA"/>
</dbReference>
<feature type="transmembrane region" description="Helical" evidence="10">
    <location>
        <begin position="35"/>
        <end position="53"/>
    </location>
</feature>
<comment type="activity regulation">
    <text evidence="10">Na(+) is not transported, but it plays an essential structural role and its presence is essential for fluoride channel function.</text>
</comment>
<evidence type="ECO:0000256" key="1">
    <source>
        <dbReference type="ARBA" id="ARBA00004651"/>
    </source>
</evidence>
<dbReference type="GO" id="GO:0046872">
    <property type="term" value="F:metal ion binding"/>
    <property type="evidence" value="ECO:0007669"/>
    <property type="project" value="UniProtKB-KW"/>
</dbReference>
<sequence length="118" mass="12382">MAVLWVLLGGMLGAPLRFGATRLTAKFWKHKFPLGTFWINVVGSFCLGALYGAQAGETAWLLVGTGVLGAFTTFSTFGVEAAGLFEQKTPLLALLYLLGSSFCGLLGAALGQAWYTGG</sequence>
<feature type="transmembrane region" description="Helical" evidence="10">
    <location>
        <begin position="91"/>
        <end position="115"/>
    </location>
</feature>
<dbReference type="HAMAP" id="MF_00454">
    <property type="entry name" value="FluC"/>
    <property type="match status" value="1"/>
</dbReference>
<organism evidence="11 12">
    <name type="scientific">Tumebacillus flagellatus</name>
    <dbReference type="NCBI Taxonomy" id="1157490"/>
    <lineage>
        <taxon>Bacteria</taxon>
        <taxon>Bacillati</taxon>
        <taxon>Bacillota</taxon>
        <taxon>Bacilli</taxon>
        <taxon>Bacillales</taxon>
        <taxon>Alicyclobacillaceae</taxon>
        <taxon>Tumebacillus</taxon>
    </lineage>
</organism>
<evidence type="ECO:0000256" key="10">
    <source>
        <dbReference type="HAMAP-Rule" id="MF_00454"/>
    </source>
</evidence>
<keyword evidence="5 10" id="KW-0472">Membrane</keyword>
<dbReference type="Pfam" id="PF02537">
    <property type="entry name" value="CRCB"/>
    <property type="match status" value="1"/>
</dbReference>
<dbReference type="InterPro" id="IPR003691">
    <property type="entry name" value="FluC"/>
</dbReference>
<name>A0A074LQV6_9BACL</name>
<dbReference type="eggNOG" id="COG0239">
    <property type="taxonomic scope" value="Bacteria"/>
</dbReference>
<proteinExistence type="inferred from homology"/>
<protein>
    <recommendedName>
        <fullName evidence="10">Fluoride-specific ion channel FluC</fullName>
    </recommendedName>
</protein>
<comment type="caution">
    <text evidence="11">The sequence shown here is derived from an EMBL/GenBank/DDBJ whole genome shotgun (WGS) entry which is preliminary data.</text>
</comment>
<feature type="binding site" evidence="10">
    <location>
        <position position="72"/>
    </location>
    <ligand>
        <name>Na(+)</name>
        <dbReference type="ChEBI" id="CHEBI:29101"/>
        <note>structural</note>
    </ligand>
</feature>
<evidence type="ECO:0000256" key="5">
    <source>
        <dbReference type="ARBA" id="ARBA00023136"/>
    </source>
</evidence>
<comment type="function">
    <text evidence="9 10">Fluoride-specific ion channel. Important for reducing fluoride concentration in the cell, thus reducing its toxicity.</text>
</comment>
<keyword evidence="4 10" id="KW-1133">Transmembrane helix</keyword>